<dbReference type="EMBL" id="JABBNI010000065">
    <property type="protein sequence ID" value="NMM65336.1"/>
    <property type="molecule type" value="Genomic_DNA"/>
</dbReference>
<evidence type="ECO:0000313" key="2">
    <source>
        <dbReference type="EMBL" id="NMM65336.1"/>
    </source>
</evidence>
<protein>
    <submittedName>
        <fullName evidence="2">PTS sugar transporter subunit IIA</fullName>
    </submittedName>
</protein>
<name>A0A7Y0EKW6_9CLOT</name>
<reference evidence="2 3" key="1">
    <citation type="submission" date="2020-04" db="EMBL/GenBank/DDBJ databases">
        <authorList>
            <person name="Doyle D.A."/>
        </authorList>
    </citation>
    <scope>NUCLEOTIDE SEQUENCE [LARGE SCALE GENOMIC DNA]</scope>
    <source>
        <strain evidence="2 3">P21</strain>
    </source>
</reference>
<dbReference type="InterPro" id="IPR016152">
    <property type="entry name" value="PTrfase/Anion_transptr"/>
</dbReference>
<dbReference type="PANTHER" id="PTHR47738">
    <property type="entry name" value="PTS SYSTEM FRUCTOSE-LIKE EIIA COMPONENT-RELATED"/>
    <property type="match status" value="1"/>
</dbReference>
<evidence type="ECO:0000259" key="1">
    <source>
        <dbReference type="PROSITE" id="PS51094"/>
    </source>
</evidence>
<dbReference type="PROSITE" id="PS51094">
    <property type="entry name" value="PTS_EIIA_TYPE_2"/>
    <property type="match status" value="1"/>
</dbReference>
<keyword evidence="2" id="KW-0813">Transport</keyword>
<dbReference type="Proteomes" id="UP000537131">
    <property type="component" value="Unassembled WGS sequence"/>
</dbReference>
<keyword evidence="3" id="KW-1185">Reference proteome</keyword>
<dbReference type="Gene3D" id="3.40.930.10">
    <property type="entry name" value="Mannitol-specific EII, Chain A"/>
    <property type="match status" value="1"/>
</dbReference>
<dbReference type="PANTHER" id="PTHR47738:SF3">
    <property type="entry name" value="PHOSPHOTRANSFERASE SYSTEM MANNITOL_FRUCTOSE-SPECIFIC IIA DOMAIN CONTAINING PROTEIN"/>
    <property type="match status" value="1"/>
</dbReference>
<dbReference type="InterPro" id="IPR051541">
    <property type="entry name" value="PTS_SugarTrans_NitroReg"/>
</dbReference>
<comment type="caution">
    <text evidence="2">The sequence shown here is derived from an EMBL/GenBank/DDBJ whole genome shotgun (WGS) entry which is preliminary data.</text>
</comment>
<accession>A0A7Y0EKW6</accession>
<feature type="domain" description="PTS EIIA type-2" evidence="1">
    <location>
        <begin position="6"/>
        <end position="157"/>
    </location>
</feature>
<dbReference type="InterPro" id="IPR002178">
    <property type="entry name" value="PTS_EIIA_type-2_dom"/>
</dbReference>
<dbReference type="RefSeq" id="WP_169299925.1">
    <property type="nucleotide sequence ID" value="NZ_JABBNI010000065.1"/>
</dbReference>
<organism evidence="2 3">
    <name type="scientific">Clostridium muellerianum</name>
    <dbReference type="NCBI Taxonomy" id="2716538"/>
    <lineage>
        <taxon>Bacteria</taxon>
        <taxon>Bacillati</taxon>
        <taxon>Bacillota</taxon>
        <taxon>Clostridia</taxon>
        <taxon>Eubacteriales</taxon>
        <taxon>Clostridiaceae</taxon>
        <taxon>Clostridium</taxon>
    </lineage>
</organism>
<gene>
    <name evidence="2" type="ORF">HBE96_22420</name>
</gene>
<proteinExistence type="predicted"/>
<evidence type="ECO:0000313" key="3">
    <source>
        <dbReference type="Proteomes" id="UP000537131"/>
    </source>
</evidence>
<dbReference type="SUPFAM" id="SSF55804">
    <property type="entry name" value="Phoshotransferase/anion transport protein"/>
    <property type="match status" value="1"/>
</dbReference>
<dbReference type="CDD" id="cd00211">
    <property type="entry name" value="PTS_IIA_fru"/>
    <property type="match status" value="1"/>
</dbReference>
<dbReference type="Pfam" id="PF00359">
    <property type="entry name" value="PTS_EIIA_2"/>
    <property type="match status" value="1"/>
</dbReference>
<dbReference type="AlphaFoldDB" id="A0A7Y0EKW6"/>
<keyword evidence="2" id="KW-0762">Sugar transport</keyword>
<reference evidence="2 3" key="2">
    <citation type="submission" date="2020-06" db="EMBL/GenBank/DDBJ databases">
        <title>Complete Genome Sequence of Clostridium muelleri sp. nov. P21T, an Acid-Alcohol Producing Acetogen Isolated from Old Hay.</title>
        <authorList>
            <person name="Duncan K.E."/>
            <person name="Tanner R.S."/>
        </authorList>
    </citation>
    <scope>NUCLEOTIDE SEQUENCE [LARGE SCALE GENOMIC DNA]</scope>
    <source>
        <strain evidence="2 3">P21</strain>
    </source>
</reference>
<sequence>MIKEVTQLFRKDLVFIEDAKDSSGIFTKIGKKLLEKGLVNEEFVQAVISREKDYPTGLDLSVVGEGIPNVAIPHTESEYCKAKNVVVVKLNDEIEFNNMISPDNKLKVKFLFMILNNEKEAQSNILSHLMEFFTQNDNVKKLCEISDPGEIYKYITE</sequence>